<accession>F2K8A5</accession>
<dbReference type="HOGENOM" id="CLU_050006_1_2_6"/>
<feature type="active site" description="Proton donor/acceptor" evidence="3">
    <location>
        <position position="139"/>
    </location>
</feature>
<dbReference type="PANTHER" id="PTHR43489:SF6">
    <property type="entry name" value="HYDROXYPYRUVATE ISOMERASE-RELATED"/>
    <property type="match status" value="1"/>
</dbReference>
<keyword evidence="1 2" id="KW-0413">Isomerase</keyword>
<reference key="2">
    <citation type="submission" date="2011-03" db="EMBL/GenBank/DDBJ databases">
        <title>Complete Genome Sequence of a beneficial plant roots-associated bacterium Pseudomonas brassicacearum.</title>
        <authorList>
            <person name="Ortet P."/>
            <person name="Barakat M."/>
            <person name="Lalaouna D."/>
            <person name="Fochesato S."/>
            <person name="Barbe V."/>
            <person name="Santaella C."/>
            <person name="Heulin T."/>
            <person name="Achouak W."/>
        </authorList>
    </citation>
    <scope>NUCLEOTIDE SEQUENCE</scope>
    <source>
        <strain>NFM421</strain>
    </source>
</reference>
<dbReference type="EMBL" id="CP002585">
    <property type="protein sequence ID" value="AEA67061.1"/>
    <property type="molecule type" value="Genomic_DNA"/>
</dbReference>
<evidence type="ECO:0000313" key="6">
    <source>
        <dbReference type="Proteomes" id="UP000006692"/>
    </source>
</evidence>
<dbReference type="GO" id="GO:0008903">
    <property type="term" value="F:hydroxypyruvate isomerase activity"/>
    <property type="evidence" value="ECO:0007669"/>
    <property type="project" value="TreeGrafter"/>
</dbReference>
<evidence type="ECO:0000256" key="2">
    <source>
        <dbReference type="PIRNR" id="PIRNR006241"/>
    </source>
</evidence>
<dbReference type="InterPro" id="IPR050417">
    <property type="entry name" value="Sugar_Epim/Isomerase"/>
</dbReference>
<feature type="active site" description="Proton donor/acceptor" evidence="3">
    <location>
        <position position="234"/>
    </location>
</feature>
<dbReference type="Gene3D" id="3.20.20.150">
    <property type="entry name" value="Divalent-metal-dependent TIM barrel enzymes"/>
    <property type="match status" value="1"/>
</dbReference>
<dbReference type="PANTHER" id="PTHR43489">
    <property type="entry name" value="ISOMERASE"/>
    <property type="match status" value="1"/>
</dbReference>
<comment type="similarity">
    <text evidence="2">Belongs to the hyi family.</text>
</comment>
<dbReference type="InterPro" id="IPR036237">
    <property type="entry name" value="Xyl_isomerase-like_sf"/>
</dbReference>
<dbReference type="Proteomes" id="UP000006692">
    <property type="component" value="Chromosome"/>
</dbReference>
<feature type="domain" description="Xylose isomerase-like TIM barrel" evidence="4">
    <location>
        <begin position="25"/>
        <end position="250"/>
    </location>
</feature>
<dbReference type="KEGG" id="pba:PSEBR_a895"/>
<dbReference type="STRING" id="994484.PSEBR_a895"/>
<proteinExistence type="inferred from homology"/>
<evidence type="ECO:0000313" key="5">
    <source>
        <dbReference type="EMBL" id="AEA67061.1"/>
    </source>
</evidence>
<name>F2K8A5_PSEBN</name>
<dbReference type="Pfam" id="PF01261">
    <property type="entry name" value="AP_endonuc_2"/>
    <property type="match status" value="1"/>
</dbReference>
<protein>
    <submittedName>
        <fullName evidence="5">Putative isomerase</fullName>
    </submittedName>
</protein>
<organism evidence="5 6">
    <name type="scientific">Pseudomonas brassicacearum (strain NFM421)</name>
    <dbReference type="NCBI Taxonomy" id="994484"/>
    <lineage>
        <taxon>Bacteria</taxon>
        <taxon>Pseudomonadati</taxon>
        <taxon>Pseudomonadota</taxon>
        <taxon>Gammaproteobacteria</taxon>
        <taxon>Pseudomonadales</taxon>
        <taxon>Pseudomonadaceae</taxon>
        <taxon>Pseudomonas</taxon>
    </lineage>
</organism>
<gene>
    <name evidence="5" type="ORF">PSEBR_a895</name>
</gene>
<dbReference type="InterPro" id="IPR026040">
    <property type="entry name" value="HyI-like"/>
</dbReference>
<reference evidence="5 6" key="1">
    <citation type="journal article" date="2011" name="J. Bacteriol.">
        <title>Complete genome sequence of a beneficial plant root-associated bacterium, Pseudomonas brassicacearum.</title>
        <authorList>
            <person name="Ortet P."/>
            <person name="Barakat M."/>
            <person name="Lalaouna D."/>
            <person name="Fochesato S."/>
            <person name="Barbe V."/>
            <person name="Vacherie B."/>
            <person name="Santaella C."/>
            <person name="Heulin T."/>
            <person name="Achouak W."/>
        </authorList>
    </citation>
    <scope>NUCLEOTIDE SEQUENCE [LARGE SCALE GENOMIC DNA]</scope>
    <source>
        <strain evidence="5 6">NFM421</strain>
    </source>
</reference>
<evidence type="ECO:0000259" key="4">
    <source>
        <dbReference type="Pfam" id="PF01261"/>
    </source>
</evidence>
<dbReference type="PIRSF" id="PIRSF006241">
    <property type="entry name" value="HyI"/>
    <property type="match status" value="1"/>
</dbReference>
<evidence type="ECO:0000256" key="1">
    <source>
        <dbReference type="ARBA" id="ARBA00023235"/>
    </source>
</evidence>
<sequence>MIYPMPKFNAHLGFQFNEVPFLQRIEAAAAAGFRAVEFPSPYEFDASLLADHLTRHNLPLIQFAAPAGVTKGIAALHGKDEEFRSGLLQAARYAKALACSDVHIMSGVTTQEDAALIYGRNLEYAVKFLEDQGLRPLIEVICVQEMPDYYMSDFSRAQQVLETFPSVGLILDLYHAQRLTGDAADILARFYDRTVHVQIADCPGRHEPGTGSMDFAALFADLERRGYQGWIGCEYRPAGSTVAGLDWIKQFSA</sequence>
<dbReference type="InterPro" id="IPR013022">
    <property type="entry name" value="Xyl_isomerase-like_TIM-brl"/>
</dbReference>
<dbReference type="GO" id="GO:0046487">
    <property type="term" value="P:glyoxylate metabolic process"/>
    <property type="evidence" value="ECO:0007669"/>
    <property type="project" value="TreeGrafter"/>
</dbReference>
<dbReference type="AlphaFoldDB" id="F2K8A5"/>
<evidence type="ECO:0000256" key="3">
    <source>
        <dbReference type="PIRSR" id="PIRSR006241-50"/>
    </source>
</evidence>
<dbReference type="SUPFAM" id="SSF51658">
    <property type="entry name" value="Xylose isomerase-like"/>
    <property type="match status" value="1"/>
</dbReference>